<evidence type="ECO:0000313" key="1">
    <source>
        <dbReference type="EMBL" id="MCF8714515.1"/>
    </source>
</evidence>
<keyword evidence="2" id="KW-1185">Reference proteome</keyword>
<gene>
    <name evidence="1" type="ORF">JM658_06685</name>
</gene>
<organism evidence="1 2">
    <name type="scientific">Joostella atrarenae</name>
    <dbReference type="NCBI Taxonomy" id="679257"/>
    <lineage>
        <taxon>Bacteria</taxon>
        <taxon>Pseudomonadati</taxon>
        <taxon>Bacteroidota</taxon>
        <taxon>Flavobacteriia</taxon>
        <taxon>Flavobacteriales</taxon>
        <taxon>Flavobacteriaceae</taxon>
        <taxon>Joostella</taxon>
    </lineage>
</organism>
<name>A0ABS9J271_9FLAO</name>
<accession>A0ABS9J271</accession>
<proteinExistence type="predicted"/>
<sequence length="278" mass="33576">MIPKVNKYDFYLYSDFSNVDNPNNLLQLIAHSNEYFEDITLSSLEQEALSKRIELCQILFEDEWNSRNGKIQFFFEFSDKKIIEDYYKKLTLFANEFGFKSLIPNFQKTIKFYIENESEIRELSENQENDDWWDRLQKLQSEYNYYYSQAIEIVANNIIKKPNDFCRDENGDFIDSNFTGKLKHYLKTGILKYEYSIVKGQILGEFIEYDNNGNKRELSYKDGYYDKDSFKKWFENGQIEFEKINDSDYRYWFENGQIKTEKIGEIIRKWDINGKEIL</sequence>
<protein>
    <submittedName>
        <fullName evidence="1">Uncharacterized protein</fullName>
    </submittedName>
</protein>
<dbReference type="SUPFAM" id="SSF82185">
    <property type="entry name" value="Histone H3 K4-specific methyltransferase SET7/9 N-terminal domain"/>
    <property type="match status" value="1"/>
</dbReference>
<reference evidence="1 2" key="1">
    <citation type="submission" date="2021-01" db="EMBL/GenBank/DDBJ databases">
        <title>Genome sequencing of Joostella atrarenae M1-2 (= KCTC 23194).</title>
        <authorList>
            <person name="Zakaria M.R."/>
            <person name="Lam M.Q."/>
            <person name="Chong C.S."/>
        </authorList>
    </citation>
    <scope>NUCLEOTIDE SEQUENCE [LARGE SCALE GENOMIC DNA]</scope>
    <source>
        <strain evidence="1 2">M1-2</strain>
    </source>
</reference>
<dbReference type="RefSeq" id="WP_236958478.1">
    <property type="nucleotide sequence ID" value="NZ_JAETXX010000003.1"/>
</dbReference>
<evidence type="ECO:0000313" key="2">
    <source>
        <dbReference type="Proteomes" id="UP000829517"/>
    </source>
</evidence>
<dbReference type="Proteomes" id="UP000829517">
    <property type="component" value="Unassembled WGS sequence"/>
</dbReference>
<dbReference type="EMBL" id="JAETXX010000003">
    <property type="protein sequence ID" value="MCF8714515.1"/>
    <property type="molecule type" value="Genomic_DNA"/>
</dbReference>
<comment type="caution">
    <text evidence="1">The sequence shown here is derived from an EMBL/GenBank/DDBJ whole genome shotgun (WGS) entry which is preliminary data.</text>
</comment>